<sequence>MRVLLLLALFGLSQALQPGYEYKYKYRGRVATGIPNINSQVAASAFESDVTVQVISKEDMRVQFNAILIGDMNDRVTCEDKQTPSDGYEQIKFNPLVDFLDQVASPFKVNMIGDQMKPFYFNDGDSTWVRNIKRAFVHVLHIPTAAPNLEETPISNSPSFQRIENHPLGECPSWYTVTPLKEHLLKFYMPAPLGSDEQTDLDNTMWKMTKSVDFDNCTDSVSSHTFGLLLDGKTDNRKCGEEYVSTATTGFYVLRGGPRGVRIEKAVQEGTYVIDHDHVHTYTNQTLDLLSVTSIGSPLAVTGESQYSFKQ</sequence>
<dbReference type="Gene3D" id="2.30.230.10">
    <property type="entry name" value="Lipovitellin, beta-sheet shell regions, chain A"/>
    <property type="match status" value="1"/>
</dbReference>
<dbReference type="PROSITE" id="PS51211">
    <property type="entry name" value="VITELLOGENIN"/>
    <property type="match status" value="1"/>
</dbReference>
<reference evidence="6 7" key="1">
    <citation type="submission" date="2024-05" db="EMBL/GenBank/DDBJ databases">
        <authorList>
            <person name="Wallberg A."/>
        </authorList>
    </citation>
    <scope>NUCLEOTIDE SEQUENCE [LARGE SCALE GENOMIC DNA]</scope>
</reference>
<keyword evidence="2" id="KW-0758">Storage protein</keyword>
<feature type="non-terminal residue" evidence="6">
    <location>
        <position position="311"/>
    </location>
</feature>
<keyword evidence="1 4" id="KW-0732">Signal</keyword>
<dbReference type="AlphaFoldDB" id="A0AAV2R6V9"/>
<accession>A0AAV2R6V9</accession>
<evidence type="ECO:0000256" key="1">
    <source>
        <dbReference type="ARBA" id="ARBA00022729"/>
    </source>
</evidence>
<evidence type="ECO:0000259" key="5">
    <source>
        <dbReference type="PROSITE" id="PS51211"/>
    </source>
</evidence>
<dbReference type="InterPro" id="IPR015816">
    <property type="entry name" value="Vitellinogen_b-sht_N"/>
</dbReference>
<dbReference type="InterPro" id="IPR001747">
    <property type="entry name" value="Vitellogenin_N"/>
</dbReference>
<dbReference type="InterPro" id="IPR015819">
    <property type="entry name" value="Lipid_transp_b-sht_shell"/>
</dbReference>
<dbReference type="SUPFAM" id="SSF56968">
    <property type="entry name" value="Lipovitellin-phosvitin complex, beta-sheet shell regions"/>
    <property type="match status" value="1"/>
</dbReference>
<evidence type="ECO:0000313" key="6">
    <source>
        <dbReference type="EMBL" id="CAL4115964.1"/>
    </source>
</evidence>
<evidence type="ECO:0000256" key="2">
    <source>
        <dbReference type="ARBA" id="ARBA00022761"/>
    </source>
</evidence>
<dbReference type="Proteomes" id="UP001497623">
    <property type="component" value="Unassembled WGS sequence"/>
</dbReference>
<organism evidence="6 7">
    <name type="scientific">Meganyctiphanes norvegica</name>
    <name type="common">Northern krill</name>
    <name type="synonym">Thysanopoda norvegica</name>
    <dbReference type="NCBI Taxonomy" id="48144"/>
    <lineage>
        <taxon>Eukaryota</taxon>
        <taxon>Metazoa</taxon>
        <taxon>Ecdysozoa</taxon>
        <taxon>Arthropoda</taxon>
        <taxon>Crustacea</taxon>
        <taxon>Multicrustacea</taxon>
        <taxon>Malacostraca</taxon>
        <taxon>Eumalacostraca</taxon>
        <taxon>Eucarida</taxon>
        <taxon>Euphausiacea</taxon>
        <taxon>Euphausiidae</taxon>
        <taxon>Meganyctiphanes</taxon>
    </lineage>
</organism>
<dbReference type="PANTHER" id="PTHR23345:SF15">
    <property type="entry name" value="VITELLOGENIN 1-RELATED"/>
    <property type="match status" value="1"/>
</dbReference>
<keyword evidence="7" id="KW-1185">Reference proteome</keyword>
<proteinExistence type="predicted"/>
<evidence type="ECO:0000256" key="4">
    <source>
        <dbReference type="SAM" id="SignalP"/>
    </source>
</evidence>
<comment type="caution">
    <text evidence="3">Lacks conserved residue(s) required for the propagation of feature annotation.</text>
</comment>
<protein>
    <recommendedName>
        <fullName evidence="5">Vitellogenin domain-containing protein</fullName>
    </recommendedName>
</protein>
<dbReference type="PANTHER" id="PTHR23345">
    <property type="entry name" value="VITELLOGENIN-RELATED"/>
    <property type="match status" value="1"/>
</dbReference>
<feature type="domain" description="Vitellogenin" evidence="5">
    <location>
        <begin position="16"/>
        <end position="311"/>
    </location>
</feature>
<name>A0AAV2R6V9_MEGNR</name>
<dbReference type="Pfam" id="PF01347">
    <property type="entry name" value="Vitellogenin_N"/>
    <property type="match status" value="1"/>
</dbReference>
<gene>
    <name evidence="6" type="ORF">MNOR_LOCUS20828</name>
</gene>
<evidence type="ECO:0000256" key="3">
    <source>
        <dbReference type="PROSITE-ProRule" id="PRU00557"/>
    </source>
</evidence>
<feature type="signal peptide" evidence="4">
    <location>
        <begin position="1"/>
        <end position="15"/>
    </location>
</feature>
<comment type="caution">
    <text evidence="6">The sequence shown here is derived from an EMBL/GenBank/DDBJ whole genome shotgun (WGS) entry which is preliminary data.</text>
</comment>
<dbReference type="GO" id="GO:0005319">
    <property type="term" value="F:lipid transporter activity"/>
    <property type="evidence" value="ECO:0007669"/>
    <property type="project" value="InterPro"/>
</dbReference>
<evidence type="ECO:0000313" key="7">
    <source>
        <dbReference type="Proteomes" id="UP001497623"/>
    </source>
</evidence>
<dbReference type="EMBL" id="CAXKWB010016326">
    <property type="protein sequence ID" value="CAL4115964.1"/>
    <property type="molecule type" value="Genomic_DNA"/>
</dbReference>
<feature type="chain" id="PRO_5043461132" description="Vitellogenin domain-containing protein" evidence="4">
    <location>
        <begin position="16"/>
        <end position="311"/>
    </location>
</feature>
<dbReference type="InterPro" id="IPR050733">
    <property type="entry name" value="Vitellogenin/Apolipophorin"/>
</dbReference>